<dbReference type="RefSeq" id="WP_223792511.1">
    <property type="nucleotide sequence ID" value="NZ_JAIOUQ010000016.1"/>
</dbReference>
<evidence type="ECO:0000313" key="1">
    <source>
        <dbReference type="EMBL" id="MBZ2166977.1"/>
    </source>
</evidence>
<gene>
    <name evidence="1" type="ORF">K8N75_13110</name>
</gene>
<proteinExistence type="predicted"/>
<protein>
    <submittedName>
        <fullName evidence="1">Uncharacterized protein</fullName>
    </submittedName>
</protein>
<reference evidence="2" key="1">
    <citation type="journal article" date="2022" name="Microbiol. Resour. Announc.">
        <title>Draft Genome Sequence of a Methanogenic Archaeon from West Spitsbergen Permafrost.</title>
        <authorList>
            <person name="Trubitsyn V."/>
            <person name="Rivkina E."/>
            <person name="Shcherbakova V."/>
        </authorList>
    </citation>
    <scope>NUCLEOTIDE SEQUENCE [LARGE SCALE GENOMIC DNA]</scope>
    <source>
        <strain evidence="2">VT</strain>
    </source>
</reference>
<evidence type="ECO:0000313" key="2">
    <source>
        <dbReference type="Proteomes" id="UP000825933"/>
    </source>
</evidence>
<organism evidence="1 2">
    <name type="scientific">Methanobacterium spitsbergense</name>
    <dbReference type="NCBI Taxonomy" id="2874285"/>
    <lineage>
        <taxon>Archaea</taxon>
        <taxon>Methanobacteriati</taxon>
        <taxon>Methanobacteriota</taxon>
        <taxon>Methanomada group</taxon>
        <taxon>Methanobacteria</taxon>
        <taxon>Methanobacteriales</taxon>
        <taxon>Methanobacteriaceae</taxon>
        <taxon>Methanobacterium</taxon>
    </lineage>
</organism>
<dbReference type="Proteomes" id="UP000825933">
    <property type="component" value="Unassembled WGS sequence"/>
</dbReference>
<dbReference type="AlphaFoldDB" id="A0A8T5UXF6"/>
<comment type="caution">
    <text evidence="1">The sequence shown here is derived from an EMBL/GenBank/DDBJ whole genome shotgun (WGS) entry which is preliminary data.</text>
</comment>
<keyword evidence="2" id="KW-1185">Reference proteome</keyword>
<name>A0A8T5UXF6_9EURY</name>
<sequence length="61" mass="7233">MDGKNPMKLSELIKKLELIKKQDGDLEVFFRTFYSDLSPMSWIEIGTDLKEDFVILQDYME</sequence>
<accession>A0A8T5UXF6</accession>
<dbReference type="EMBL" id="JAIOUQ010000016">
    <property type="protein sequence ID" value="MBZ2166977.1"/>
    <property type="molecule type" value="Genomic_DNA"/>
</dbReference>